<reference evidence="10 11" key="1">
    <citation type="submission" date="2019-01" db="EMBL/GenBank/DDBJ databases">
        <title>Leuconostoc litchii sp. nov., a novel lactic acid bacterium isolated from lychee.</title>
        <authorList>
            <person name="Wang L.-T."/>
        </authorList>
    </citation>
    <scope>NUCLEOTIDE SEQUENCE [LARGE SCALE GENOMIC DNA]</scope>
    <source>
        <strain evidence="10 11">MB7</strain>
    </source>
</reference>
<dbReference type="NCBIfam" id="TIGR01362">
    <property type="entry name" value="KDO8P_synth"/>
    <property type="match status" value="1"/>
</dbReference>
<comment type="similarity">
    <text evidence="4">Belongs to the KdsA family.</text>
</comment>
<dbReference type="AlphaFoldDB" id="A0A6P2CPV1"/>
<feature type="domain" description="DAHP synthetase I/KDSA" evidence="9">
    <location>
        <begin position="14"/>
        <end position="266"/>
    </location>
</feature>
<evidence type="ECO:0000256" key="7">
    <source>
        <dbReference type="ARBA" id="ARBA00022679"/>
    </source>
</evidence>
<dbReference type="InterPro" id="IPR006269">
    <property type="entry name" value="KDO8P_synthase"/>
</dbReference>
<evidence type="ECO:0000256" key="2">
    <source>
        <dbReference type="ARBA" id="ARBA00004756"/>
    </source>
</evidence>
<dbReference type="NCBIfam" id="NF003543">
    <property type="entry name" value="PRK05198.1"/>
    <property type="match status" value="1"/>
</dbReference>
<evidence type="ECO:0000256" key="6">
    <source>
        <dbReference type="ARBA" id="ARBA00022490"/>
    </source>
</evidence>
<accession>A0A6P2CPV1</accession>
<dbReference type="RefSeq" id="WP_148604655.1">
    <property type="nucleotide sequence ID" value="NZ_SDGY01000001.1"/>
</dbReference>
<keyword evidence="6" id="KW-0963">Cytoplasm</keyword>
<keyword evidence="11" id="KW-1185">Reference proteome</keyword>
<evidence type="ECO:0000256" key="1">
    <source>
        <dbReference type="ARBA" id="ARBA00004496"/>
    </source>
</evidence>
<keyword evidence="7 10" id="KW-0808">Transferase</keyword>
<comment type="caution">
    <text evidence="10">The sequence shown here is derived from an EMBL/GenBank/DDBJ whole genome shotgun (WGS) entry which is preliminary data.</text>
</comment>
<dbReference type="SUPFAM" id="SSF51569">
    <property type="entry name" value="Aldolase"/>
    <property type="match status" value="1"/>
</dbReference>
<comment type="catalytic activity">
    <reaction evidence="8">
        <text>D-arabinose 5-phosphate + phosphoenolpyruvate + H2O = 3-deoxy-alpha-D-manno-2-octulosonate-8-phosphate + phosphate</text>
        <dbReference type="Rhea" id="RHEA:14053"/>
        <dbReference type="ChEBI" id="CHEBI:15377"/>
        <dbReference type="ChEBI" id="CHEBI:43474"/>
        <dbReference type="ChEBI" id="CHEBI:57693"/>
        <dbReference type="ChEBI" id="CHEBI:58702"/>
        <dbReference type="ChEBI" id="CHEBI:85985"/>
        <dbReference type="EC" id="2.5.1.55"/>
    </reaction>
</comment>
<dbReference type="Proteomes" id="UP000442244">
    <property type="component" value="Unassembled WGS sequence"/>
</dbReference>
<dbReference type="PANTHER" id="PTHR21057">
    <property type="entry name" value="PHOSPHO-2-DEHYDRO-3-DEOXYHEPTONATE ALDOLASE"/>
    <property type="match status" value="1"/>
</dbReference>
<evidence type="ECO:0000256" key="4">
    <source>
        <dbReference type="ARBA" id="ARBA00010499"/>
    </source>
</evidence>
<dbReference type="OrthoDB" id="9780456at2"/>
<evidence type="ECO:0000256" key="5">
    <source>
        <dbReference type="ARBA" id="ARBA00012693"/>
    </source>
</evidence>
<dbReference type="UniPathway" id="UPA00030"/>
<comment type="pathway">
    <text evidence="2">Bacterial outer membrane biogenesis; lipopolysaccharide biosynthesis.</text>
</comment>
<evidence type="ECO:0000256" key="8">
    <source>
        <dbReference type="ARBA" id="ARBA00049112"/>
    </source>
</evidence>
<protein>
    <recommendedName>
        <fullName evidence="5">3-deoxy-8-phosphooctulonate synthase</fullName>
        <ecNumber evidence="5">2.5.1.55</ecNumber>
    </recommendedName>
</protein>
<organism evidence="10 11">
    <name type="scientific">Leuconostoc litchii</name>
    <dbReference type="NCBI Taxonomy" id="1981069"/>
    <lineage>
        <taxon>Bacteria</taxon>
        <taxon>Bacillati</taxon>
        <taxon>Bacillota</taxon>
        <taxon>Bacilli</taxon>
        <taxon>Lactobacillales</taxon>
        <taxon>Lactobacillaceae</taxon>
        <taxon>Leuconostoc</taxon>
    </lineage>
</organism>
<dbReference type="EC" id="2.5.1.55" evidence="5"/>
<dbReference type="GO" id="GO:0008676">
    <property type="term" value="F:3-deoxy-8-phosphooctulonate synthase activity"/>
    <property type="evidence" value="ECO:0007669"/>
    <property type="project" value="UniProtKB-EC"/>
</dbReference>
<name>A0A6P2CPV1_9LACO</name>
<dbReference type="Pfam" id="PF00793">
    <property type="entry name" value="DAHP_synth_1"/>
    <property type="match status" value="1"/>
</dbReference>
<dbReference type="GO" id="GO:0005737">
    <property type="term" value="C:cytoplasm"/>
    <property type="evidence" value="ECO:0007669"/>
    <property type="project" value="UniProtKB-SubCell"/>
</dbReference>
<dbReference type="InterPro" id="IPR006218">
    <property type="entry name" value="DAHP1/KDSA"/>
</dbReference>
<sequence>MTKISEVFQEYGFSDDKLTLLAGPCAIESYDTCAEVAENLKQITEDLGINYVFKSSFDKANRSSLDSERGAGMENGLAVLKKIKETYKVPIVTDVHESYQCSPVAEIADVLQIPAYLSRQTDLLIAAANTGRVVNIKKAQFMAPEDIQSAVHKVEQTNNHILVTERGSMFGYHQLVVDMTSLIQMRETKFPIIYDATHSVQIPSGYGNHSGGNRDYVFPLMRAALTIGIDGIFAEVHPNPPKAISDQDSQLYLSKIRPILEVANDLFHQNLKMKAVYNHEGLL</sequence>
<dbReference type="EMBL" id="SDGY01000001">
    <property type="protein sequence ID" value="TYC47142.1"/>
    <property type="molecule type" value="Genomic_DNA"/>
</dbReference>
<evidence type="ECO:0000256" key="3">
    <source>
        <dbReference type="ARBA" id="ARBA00004845"/>
    </source>
</evidence>
<dbReference type="UniPathway" id="UPA00357">
    <property type="reaction ID" value="UER00474"/>
</dbReference>
<proteinExistence type="inferred from homology"/>
<gene>
    <name evidence="10" type="ORF">ESZ47_03130</name>
</gene>
<dbReference type="InterPro" id="IPR013785">
    <property type="entry name" value="Aldolase_TIM"/>
</dbReference>
<evidence type="ECO:0000259" key="9">
    <source>
        <dbReference type="Pfam" id="PF00793"/>
    </source>
</evidence>
<dbReference type="Gene3D" id="3.20.20.70">
    <property type="entry name" value="Aldolase class I"/>
    <property type="match status" value="1"/>
</dbReference>
<dbReference type="GO" id="GO:0009103">
    <property type="term" value="P:lipopolysaccharide biosynthetic process"/>
    <property type="evidence" value="ECO:0007669"/>
    <property type="project" value="UniProtKB-UniPathway"/>
</dbReference>
<evidence type="ECO:0000313" key="10">
    <source>
        <dbReference type="EMBL" id="TYC47142.1"/>
    </source>
</evidence>
<comment type="subcellular location">
    <subcellularLocation>
        <location evidence="1">Cytoplasm</location>
    </subcellularLocation>
</comment>
<comment type="pathway">
    <text evidence="3">Carbohydrate biosynthesis; 3-deoxy-D-manno-octulosonate biosynthesis; 3-deoxy-D-manno-octulosonate from D-ribulose 5-phosphate: step 2/3.</text>
</comment>
<evidence type="ECO:0000313" key="11">
    <source>
        <dbReference type="Proteomes" id="UP000442244"/>
    </source>
</evidence>